<evidence type="ECO:0000259" key="2">
    <source>
        <dbReference type="Pfam" id="PF10433"/>
    </source>
</evidence>
<feature type="region of interest" description="Disordered" evidence="1">
    <location>
        <begin position="30"/>
        <end position="50"/>
    </location>
</feature>
<dbReference type="InterPro" id="IPR015943">
    <property type="entry name" value="WD40/YVTN_repeat-like_dom_sf"/>
</dbReference>
<keyword evidence="4" id="KW-1185">Reference proteome</keyword>
<sequence>MEQQVQGLVYVDGEWVSRTTDVYQIMAQAQQRQTDTEMREPQEPPEIPVPEMGMLHKTVFASPLVKFLLPANIRHRDLNDVVMVGESAVHIKEIRDYGHLSQVACKADFNGRILAAKVFGGPRKVQANKASSSLLPRPAIHSRGRSSTDETNELPPEVVVLTLSSRTLVFLWARHFRQSVIFRQRTVKLPAGSRLGTPGTFLAVDPRCRAIAVSAIQDQFVIYRTKSLDEWRANKREGNPIIGERVVPIVGIVMHMEFLSPSDDDDSHVILLFVVVHNRKTKITCYDWDCRYGLNTFEARTERAAIEHNDPRPQLLIPLSRRPEAILVFEDHILICKDILSGAPNIYAHPIPSDILTQINPGASRNKAPWTKWHAAPRNPGFDKDAFYVAREDGRIMYIVVNQADSIQQSDAGVWPYPIDQAFACLSVNNSEYSQSFPDVLMAAGSASDGLLCKVGAWPTEYAYTAPFPAANKLSPLEKIPNWAPLTDLSVLHLPGTDSHHDQGRHRLFISNGRAPHGAITELRQGSKAIIDDSFDGMKGCMGLWVVDYQNEIVESEESHSTIAIRITHSSENDGHGDWGGWIDGSWDKVQVEGEDMDEDAIIRTTETLTACMWSEKFAIQITRNDAVMLHRSDFTRADALPFSNPVLFAVLAFREEQNNVLEIVPLFEDGNFGQNTIRHVLDCEPTCVELLFIKGVPHVFVSAFDSSVVLFKIRDTDVLAVYTDKLQTPEAQDLCESVVVLKQEDHYMLACGTRNGFLAQITLQAGEDEFQQTTLEIGRMGSTAVKVSPCSTDLSSAFLACGSDFCRISHFAVGCFRIESIWLTDHKTPSYQQSSIAAIDQLPKSDVPNIGRDLGGFIFAVSGDDMVFAQMDYDIRWSSYDVPPVVSEHSKAVPRTLEIEMTPTKLAYSHQFNKMVVAATEAKEVLGASTPYRAVYSALKIINPSGSKAEVDEVEDEMEEDQPFGHITGKLELLNYERVLSFADWSFRDERRSYRSTIVGTSQTVGQNQEKGRRLILKPSESGFRVQKEHKFDQPVRCVAMFDQTHIISVIGSTLVLEQMVRRATQRLLSHAVHMTVCRPYIYISTAAHSFMCYELTPLAEPNTWQFTLIFGDTRPRATSYHLLVNLDPPQIPLQSSLPPITPSPPVTFSLVADKECSLAALHHAPFRPHQKATRLMCEANLPRSIIRIHRGNIRPPWRRASTPTPGVLADDILGSCSDGTIYAIYMLSTPATRLLRLLQNLITERRNRDSAASRVMPASSALADISSILVNGAEGVQGELVRAREVDLRAQELGHAKPRARAVDGDLIKAGLEACGGVRALVLEGTHEDVERLFVEVVDEVFGSGRWADEEERYDAVGRWVGEVLGPVL</sequence>
<name>A0A2T2NZ65_CORCC</name>
<dbReference type="STRING" id="1448308.A0A2T2NZ65"/>
<dbReference type="Gene3D" id="2.130.10.10">
    <property type="entry name" value="YVTN repeat-like/Quinoprotein amine dehydrogenase"/>
    <property type="match status" value="3"/>
</dbReference>
<dbReference type="EMBL" id="KZ678131">
    <property type="protein sequence ID" value="PSN70715.1"/>
    <property type="molecule type" value="Genomic_DNA"/>
</dbReference>
<dbReference type="Pfam" id="PF10433">
    <property type="entry name" value="Beta-prop_RSE1_1st"/>
    <property type="match status" value="1"/>
</dbReference>
<feature type="domain" description="RSE1/DDB1/CPSF1 first beta-propeller" evidence="2">
    <location>
        <begin position="65"/>
        <end position="459"/>
    </location>
</feature>
<evidence type="ECO:0000313" key="4">
    <source>
        <dbReference type="Proteomes" id="UP000240883"/>
    </source>
</evidence>
<dbReference type="InterPro" id="IPR050358">
    <property type="entry name" value="RSE1/DDB1/CFT1"/>
</dbReference>
<dbReference type="PANTHER" id="PTHR10644">
    <property type="entry name" value="DNA REPAIR/RNA PROCESSING CPSF FAMILY"/>
    <property type="match status" value="1"/>
</dbReference>
<protein>
    <recommendedName>
        <fullName evidence="2">RSE1/DDB1/CPSF1 first beta-propeller domain-containing protein</fullName>
    </recommendedName>
</protein>
<dbReference type="InterPro" id="IPR018846">
    <property type="entry name" value="Beta-prop_RSE1/DDB1/CPSF1_1st"/>
</dbReference>
<dbReference type="Proteomes" id="UP000240883">
    <property type="component" value="Unassembled WGS sequence"/>
</dbReference>
<accession>A0A2T2NZ65</accession>
<proteinExistence type="predicted"/>
<feature type="region of interest" description="Disordered" evidence="1">
    <location>
        <begin position="129"/>
        <end position="151"/>
    </location>
</feature>
<dbReference type="OrthoDB" id="20774at2759"/>
<reference evidence="3 4" key="1">
    <citation type="journal article" date="2018" name="Front. Microbiol.">
        <title>Genome-Wide Analysis of Corynespora cassiicola Leaf Fall Disease Putative Effectors.</title>
        <authorList>
            <person name="Lopez D."/>
            <person name="Ribeiro S."/>
            <person name="Label P."/>
            <person name="Fumanal B."/>
            <person name="Venisse J.S."/>
            <person name="Kohler A."/>
            <person name="de Oliveira R.R."/>
            <person name="Labutti K."/>
            <person name="Lipzen A."/>
            <person name="Lail K."/>
            <person name="Bauer D."/>
            <person name="Ohm R.A."/>
            <person name="Barry K.W."/>
            <person name="Spatafora J."/>
            <person name="Grigoriev I.V."/>
            <person name="Martin F.M."/>
            <person name="Pujade-Renaud V."/>
        </authorList>
    </citation>
    <scope>NUCLEOTIDE SEQUENCE [LARGE SCALE GENOMIC DNA]</scope>
    <source>
        <strain evidence="3 4">Philippines</strain>
    </source>
</reference>
<evidence type="ECO:0000256" key="1">
    <source>
        <dbReference type="SAM" id="MobiDB-lite"/>
    </source>
</evidence>
<organism evidence="3 4">
    <name type="scientific">Corynespora cassiicola Philippines</name>
    <dbReference type="NCBI Taxonomy" id="1448308"/>
    <lineage>
        <taxon>Eukaryota</taxon>
        <taxon>Fungi</taxon>
        <taxon>Dikarya</taxon>
        <taxon>Ascomycota</taxon>
        <taxon>Pezizomycotina</taxon>
        <taxon>Dothideomycetes</taxon>
        <taxon>Pleosporomycetidae</taxon>
        <taxon>Pleosporales</taxon>
        <taxon>Corynesporascaceae</taxon>
        <taxon>Corynespora</taxon>
    </lineage>
</organism>
<evidence type="ECO:0000313" key="3">
    <source>
        <dbReference type="EMBL" id="PSN70715.1"/>
    </source>
</evidence>
<gene>
    <name evidence="3" type="ORF">BS50DRAFT_597955</name>
</gene>